<dbReference type="GO" id="GO:0016020">
    <property type="term" value="C:membrane"/>
    <property type="evidence" value="ECO:0007669"/>
    <property type="project" value="UniProtKB-SubCell"/>
</dbReference>
<evidence type="ECO:0000256" key="2">
    <source>
        <dbReference type="ARBA" id="ARBA00009765"/>
    </source>
</evidence>
<dbReference type="Proteomes" id="UP000054350">
    <property type="component" value="Unassembled WGS sequence"/>
</dbReference>
<dbReference type="VEuPathDB" id="FungiDB:AMAG_09610"/>
<feature type="transmembrane region" description="Helical" evidence="7">
    <location>
        <begin position="346"/>
        <end position="365"/>
    </location>
</feature>
<dbReference type="AlphaFoldDB" id="A0A0L0STB6"/>
<dbReference type="CDD" id="cd12829">
    <property type="entry name" value="Alr1p-like"/>
    <property type="match status" value="1"/>
</dbReference>
<dbReference type="InterPro" id="IPR045863">
    <property type="entry name" value="CorA_TM1_TM2"/>
</dbReference>
<evidence type="ECO:0000313" key="9">
    <source>
        <dbReference type="Proteomes" id="UP000054350"/>
    </source>
</evidence>
<evidence type="ECO:0000256" key="3">
    <source>
        <dbReference type="ARBA" id="ARBA00022692"/>
    </source>
</evidence>
<reference evidence="8 9" key="1">
    <citation type="submission" date="2009-11" db="EMBL/GenBank/DDBJ databases">
        <title>Annotation of Allomyces macrogynus ATCC 38327.</title>
        <authorList>
            <consortium name="The Broad Institute Genome Sequencing Platform"/>
            <person name="Russ C."/>
            <person name="Cuomo C."/>
            <person name="Burger G."/>
            <person name="Gray M.W."/>
            <person name="Holland P.W.H."/>
            <person name="King N."/>
            <person name="Lang F.B.F."/>
            <person name="Roger A.J."/>
            <person name="Ruiz-Trillo I."/>
            <person name="Young S.K."/>
            <person name="Zeng Q."/>
            <person name="Gargeya S."/>
            <person name="Fitzgerald M."/>
            <person name="Haas B."/>
            <person name="Abouelleil A."/>
            <person name="Alvarado L."/>
            <person name="Arachchi H.M."/>
            <person name="Berlin A."/>
            <person name="Chapman S.B."/>
            <person name="Gearin G."/>
            <person name="Goldberg J."/>
            <person name="Griggs A."/>
            <person name="Gujja S."/>
            <person name="Hansen M."/>
            <person name="Heiman D."/>
            <person name="Howarth C."/>
            <person name="Larimer J."/>
            <person name="Lui A."/>
            <person name="MacDonald P.J.P."/>
            <person name="McCowen C."/>
            <person name="Montmayeur A."/>
            <person name="Murphy C."/>
            <person name="Neiman D."/>
            <person name="Pearson M."/>
            <person name="Priest M."/>
            <person name="Roberts A."/>
            <person name="Saif S."/>
            <person name="Shea T."/>
            <person name="Sisk P."/>
            <person name="Stolte C."/>
            <person name="Sykes S."/>
            <person name="Wortman J."/>
            <person name="Nusbaum C."/>
            <person name="Birren B."/>
        </authorList>
    </citation>
    <scope>NUCLEOTIDE SEQUENCE [LARGE SCALE GENOMIC DNA]</scope>
    <source>
        <strain evidence="8 9">ATCC 38327</strain>
    </source>
</reference>
<gene>
    <name evidence="8" type="ORF">AMAG_09610</name>
</gene>
<dbReference type="InterPro" id="IPR002523">
    <property type="entry name" value="MgTranspt_CorA/ZnTranspt_ZntB"/>
</dbReference>
<protein>
    <recommendedName>
        <fullName evidence="10">Magnesium and cobalt transporter CorA</fullName>
    </recommendedName>
</protein>
<dbReference type="STRING" id="578462.A0A0L0STB6"/>
<dbReference type="Pfam" id="PF01544">
    <property type="entry name" value="CorA"/>
    <property type="match status" value="1"/>
</dbReference>
<dbReference type="OMA" id="HIFQEKH"/>
<dbReference type="Gene3D" id="1.20.58.340">
    <property type="entry name" value="Magnesium transport protein CorA, transmembrane region"/>
    <property type="match status" value="2"/>
</dbReference>
<proteinExistence type="inferred from homology"/>
<feature type="region of interest" description="Disordered" evidence="6">
    <location>
        <begin position="1"/>
        <end position="59"/>
    </location>
</feature>
<dbReference type="OrthoDB" id="29879at2759"/>
<evidence type="ECO:0000256" key="7">
    <source>
        <dbReference type="SAM" id="Phobius"/>
    </source>
</evidence>
<organism evidence="8 9">
    <name type="scientific">Allomyces macrogynus (strain ATCC 38327)</name>
    <name type="common">Allomyces javanicus var. macrogynus</name>
    <dbReference type="NCBI Taxonomy" id="578462"/>
    <lineage>
        <taxon>Eukaryota</taxon>
        <taxon>Fungi</taxon>
        <taxon>Fungi incertae sedis</taxon>
        <taxon>Blastocladiomycota</taxon>
        <taxon>Blastocladiomycetes</taxon>
        <taxon>Blastocladiales</taxon>
        <taxon>Blastocladiaceae</taxon>
        <taxon>Allomyces</taxon>
    </lineage>
</organism>
<evidence type="ECO:0008006" key="10">
    <source>
        <dbReference type="Google" id="ProtNLM"/>
    </source>
</evidence>
<name>A0A0L0STB6_ALLM3</name>
<evidence type="ECO:0000313" key="8">
    <source>
        <dbReference type="EMBL" id="KNE65630.1"/>
    </source>
</evidence>
<keyword evidence="3 7" id="KW-0812">Transmembrane</keyword>
<dbReference type="SUPFAM" id="SSF144083">
    <property type="entry name" value="Magnesium transport protein CorA, transmembrane region"/>
    <property type="match status" value="1"/>
</dbReference>
<comment type="similarity">
    <text evidence="2">Belongs to the CorA metal ion transporter (MIT) (TC 1.A.35) family.</text>
</comment>
<keyword evidence="5 7" id="KW-0472">Membrane</keyword>
<sequence length="371" mass="40928">MTAGAAAAAAAAAANARSPPETSVPMLTPPTAVPLAAPEGPAMPKPPSAAASLADTPPPPLHEMLARPVTWWIDVEAPTPEEMKLLSRVFHIHPLTVEDIFQGVEAPQETREKVELFANYYFAVIKTFDHELVPFNFYLIVFPEGILTLHFPPAAHPSNVIKRISQLADYGFSLTPAWISYAIIDDITDSYGPVLRLIETEVDTIDDLVLVLRGREQTDMLQRIGRARKQVMLMLRLLSTKADAVKALMKRVVAGDDTTALYMGDIQDHVLTMLQNLTYYDKTLARAHSNYLAQISIEITQSNERMNNVVAKLTIVASVMVPLNLITGLWGMNVKVPGQDIESESWFYLIVSGMAVFVTTLLVWIRRGGLL</sequence>
<dbReference type="InterPro" id="IPR045861">
    <property type="entry name" value="CorA_cytoplasmic_dom"/>
</dbReference>
<keyword evidence="4 7" id="KW-1133">Transmembrane helix</keyword>
<evidence type="ECO:0000256" key="5">
    <source>
        <dbReference type="ARBA" id="ARBA00023136"/>
    </source>
</evidence>
<evidence type="ECO:0000256" key="4">
    <source>
        <dbReference type="ARBA" id="ARBA00022989"/>
    </source>
</evidence>
<dbReference type="eggNOG" id="ENOG502QPTQ">
    <property type="taxonomic scope" value="Eukaryota"/>
</dbReference>
<accession>A0A0L0STB6</accession>
<dbReference type="GO" id="GO:0010961">
    <property type="term" value="P:intracellular magnesium ion homeostasis"/>
    <property type="evidence" value="ECO:0007669"/>
    <property type="project" value="TreeGrafter"/>
</dbReference>
<feature type="transmembrane region" description="Helical" evidence="7">
    <location>
        <begin position="313"/>
        <end position="334"/>
    </location>
</feature>
<evidence type="ECO:0000256" key="6">
    <source>
        <dbReference type="SAM" id="MobiDB-lite"/>
    </source>
</evidence>
<reference evidence="9" key="2">
    <citation type="submission" date="2009-11" db="EMBL/GenBank/DDBJ databases">
        <title>The Genome Sequence of Allomyces macrogynus strain ATCC 38327.</title>
        <authorList>
            <consortium name="The Broad Institute Genome Sequencing Platform"/>
            <person name="Russ C."/>
            <person name="Cuomo C."/>
            <person name="Shea T."/>
            <person name="Young S.K."/>
            <person name="Zeng Q."/>
            <person name="Koehrsen M."/>
            <person name="Haas B."/>
            <person name="Borodovsky M."/>
            <person name="Guigo R."/>
            <person name="Alvarado L."/>
            <person name="Berlin A."/>
            <person name="Borenstein D."/>
            <person name="Chen Z."/>
            <person name="Engels R."/>
            <person name="Freedman E."/>
            <person name="Gellesch M."/>
            <person name="Goldberg J."/>
            <person name="Griggs A."/>
            <person name="Gujja S."/>
            <person name="Heiman D."/>
            <person name="Hepburn T."/>
            <person name="Howarth C."/>
            <person name="Jen D."/>
            <person name="Larson L."/>
            <person name="Lewis B."/>
            <person name="Mehta T."/>
            <person name="Park D."/>
            <person name="Pearson M."/>
            <person name="Roberts A."/>
            <person name="Saif S."/>
            <person name="Shenoy N."/>
            <person name="Sisk P."/>
            <person name="Stolte C."/>
            <person name="Sykes S."/>
            <person name="Walk T."/>
            <person name="White J."/>
            <person name="Yandava C."/>
            <person name="Burger G."/>
            <person name="Gray M.W."/>
            <person name="Holland P.W.H."/>
            <person name="King N."/>
            <person name="Lang F.B.F."/>
            <person name="Roger A.J."/>
            <person name="Ruiz-Trillo I."/>
            <person name="Lander E."/>
            <person name="Nusbaum C."/>
        </authorList>
    </citation>
    <scope>NUCLEOTIDE SEQUENCE [LARGE SCALE GENOMIC DNA]</scope>
    <source>
        <strain evidence="9">ATCC 38327</strain>
    </source>
</reference>
<comment type="subcellular location">
    <subcellularLocation>
        <location evidence="1">Membrane</location>
        <topology evidence="1">Multi-pass membrane protein</topology>
    </subcellularLocation>
</comment>
<dbReference type="EMBL" id="GG745348">
    <property type="protein sequence ID" value="KNE65630.1"/>
    <property type="molecule type" value="Genomic_DNA"/>
</dbReference>
<dbReference type="Gene3D" id="3.30.460.20">
    <property type="entry name" value="CorA soluble domain-like"/>
    <property type="match status" value="1"/>
</dbReference>
<dbReference type="InterPro" id="IPR044089">
    <property type="entry name" value="Alr1-like"/>
</dbReference>
<keyword evidence="9" id="KW-1185">Reference proteome</keyword>
<evidence type="ECO:0000256" key="1">
    <source>
        <dbReference type="ARBA" id="ARBA00004141"/>
    </source>
</evidence>
<dbReference type="GO" id="GO:0015095">
    <property type="term" value="F:magnesium ion transmembrane transporter activity"/>
    <property type="evidence" value="ECO:0007669"/>
    <property type="project" value="InterPro"/>
</dbReference>
<feature type="compositionally biased region" description="Low complexity" evidence="6">
    <location>
        <begin position="1"/>
        <end position="16"/>
    </location>
</feature>
<dbReference type="PANTHER" id="PTHR21535:SF51">
    <property type="entry name" value="MANGANESE RESISTANCE PROTEIN MNR2"/>
    <property type="match status" value="1"/>
</dbReference>
<dbReference type="SUPFAM" id="SSF143865">
    <property type="entry name" value="CorA soluble domain-like"/>
    <property type="match status" value="1"/>
</dbReference>
<dbReference type="PANTHER" id="PTHR21535">
    <property type="entry name" value="MAGNESIUM AND COBALT TRANSPORT PROTEIN/MITOCHONDRIAL IMPORT INNER MEMBRANE TRANSLOCASE SUBUNIT TIM8"/>
    <property type="match status" value="1"/>
</dbReference>